<keyword evidence="6" id="KW-0479">Metal-binding</keyword>
<dbReference type="InParanoid" id="I2GVC6"/>
<comment type="function">
    <text evidence="6">Decapping enzyme for NAD-capped RNAs: specifically hydrolyzes the nicotinamide adenine dinucleotide (NAD) cap from a subset of RNAs by removing the entire NAD moiety from the 5'-end of an NAD-capped RNA.</text>
</comment>
<comment type="similarity">
    <text evidence="2 6">Belongs to the DXO/Dom3Z family.</text>
</comment>
<dbReference type="Proteomes" id="UP000002866">
    <property type="component" value="Chromosome 1"/>
</dbReference>
<dbReference type="InterPro" id="IPR039039">
    <property type="entry name" value="RAI1-like_fam"/>
</dbReference>
<dbReference type="GO" id="GO:0003723">
    <property type="term" value="F:RNA binding"/>
    <property type="evidence" value="ECO:0007669"/>
    <property type="project" value="UniProtKB-KW"/>
</dbReference>
<evidence type="ECO:0000313" key="9">
    <source>
        <dbReference type="Proteomes" id="UP000002866"/>
    </source>
</evidence>
<evidence type="ECO:0000256" key="6">
    <source>
        <dbReference type="RuleBase" id="RU367113"/>
    </source>
</evidence>
<evidence type="ECO:0000256" key="1">
    <source>
        <dbReference type="ARBA" id="ARBA00001968"/>
    </source>
</evidence>
<keyword evidence="9" id="KW-1185">Reference proteome</keyword>
<comment type="cofactor">
    <cofactor evidence="1 6">
        <name>a divalent metal cation</name>
        <dbReference type="ChEBI" id="CHEBI:60240"/>
    </cofactor>
</comment>
<dbReference type="OrthoDB" id="5853397at2759"/>
<dbReference type="GO" id="GO:0000956">
    <property type="term" value="P:nuclear-transcribed mRNA catabolic process"/>
    <property type="evidence" value="ECO:0007669"/>
    <property type="project" value="TreeGrafter"/>
</dbReference>
<evidence type="ECO:0000256" key="5">
    <source>
        <dbReference type="ARBA" id="ARBA00048124"/>
    </source>
</evidence>
<feature type="domain" description="RAI1-like" evidence="7">
    <location>
        <begin position="109"/>
        <end position="424"/>
    </location>
</feature>
<dbReference type="PANTHER" id="PTHR12395">
    <property type="entry name" value="DOM-3 RELATED"/>
    <property type="match status" value="1"/>
</dbReference>
<dbReference type="HOGENOM" id="CLU_696510_0_0_1"/>
<dbReference type="GO" id="GO:0005829">
    <property type="term" value="C:cytosol"/>
    <property type="evidence" value="ECO:0007669"/>
    <property type="project" value="TreeGrafter"/>
</dbReference>
<dbReference type="GO" id="GO:0046872">
    <property type="term" value="F:metal ion binding"/>
    <property type="evidence" value="ECO:0007669"/>
    <property type="project" value="UniProtKB-KW"/>
</dbReference>
<evidence type="ECO:0000256" key="4">
    <source>
        <dbReference type="ARBA" id="ARBA00044676"/>
    </source>
</evidence>
<evidence type="ECO:0000259" key="7">
    <source>
        <dbReference type="Pfam" id="PF08652"/>
    </source>
</evidence>
<comment type="catalytic activity">
    <reaction evidence="5">
        <text>a 5'-end NAD(+)-phospho-ribonucleoside in mRNA + H2O = a 5'-end phospho-ribonucleoside in mRNA + NAD(+) + H(+)</text>
        <dbReference type="Rhea" id="RHEA:60880"/>
        <dbReference type="Rhea" id="RHEA-COMP:15692"/>
        <dbReference type="Rhea" id="RHEA-COMP:15698"/>
        <dbReference type="ChEBI" id="CHEBI:15377"/>
        <dbReference type="ChEBI" id="CHEBI:15378"/>
        <dbReference type="ChEBI" id="CHEBI:57540"/>
        <dbReference type="ChEBI" id="CHEBI:138282"/>
        <dbReference type="ChEBI" id="CHEBI:144029"/>
    </reaction>
    <physiologicalReaction direction="left-to-right" evidence="5">
        <dbReference type="Rhea" id="RHEA:60881"/>
    </physiologicalReaction>
</comment>
<reference evidence="8 9" key="1">
    <citation type="journal article" date="2011" name="Proc. Natl. Acad. Sci. U.S.A.">
        <title>Evolutionary erosion of yeast sex chromosomes by mating-type switching accidents.</title>
        <authorList>
            <person name="Gordon J.L."/>
            <person name="Armisen D."/>
            <person name="Proux-Wera E."/>
            <person name="Oheigeartaigh S.S."/>
            <person name="Byrne K.P."/>
            <person name="Wolfe K.H."/>
        </authorList>
    </citation>
    <scope>NUCLEOTIDE SEQUENCE [LARGE SCALE GENOMIC DNA]</scope>
    <source>
        <strain evidence="9">ATCC 34711 / CBS 6284 / DSM 70876 / NBRC 10599 / NRRL Y-10934 / UCD 77-7</strain>
    </source>
</reference>
<dbReference type="FunCoup" id="I2GVC6">
    <property type="interactions" value="42"/>
</dbReference>
<dbReference type="STRING" id="1071380.I2GVC6"/>
<dbReference type="PANTHER" id="PTHR12395:SF25">
    <property type="entry name" value="DECAPPING AND EXORIBONUCLEASE PROTEIN 1"/>
    <property type="match status" value="1"/>
</dbReference>
<protein>
    <recommendedName>
        <fullName evidence="6">Decapping nuclease</fullName>
        <ecNumber evidence="6">3.6.1.-</ecNumber>
    </recommendedName>
</protein>
<keyword evidence="6" id="KW-0378">Hydrolase</keyword>
<dbReference type="AlphaFoldDB" id="I2GVC6"/>
<organism evidence="8 9">
    <name type="scientific">Henningerozyma blattae (strain ATCC 34711 / CBS 6284 / DSM 70876 / NBRC 10599 / NRRL Y-10934 / UCD 77-7)</name>
    <name type="common">Yeast</name>
    <name type="synonym">Tetrapisispora blattae</name>
    <dbReference type="NCBI Taxonomy" id="1071380"/>
    <lineage>
        <taxon>Eukaryota</taxon>
        <taxon>Fungi</taxon>
        <taxon>Dikarya</taxon>
        <taxon>Ascomycota</taxon>
        <taxon>Saccharomycotina</taxon>
        <taxon>Saccharomycetes</taxon>
        <taxon>Saccharomycetales</taxon>
        <taxon>Saccharomycetaceae</taxon>
        <taxon>Henningerozyma</taxon>
    </lineage>
</organism>
<comment type="catalytic activity">
    <reaction evidence="4">
        <text>a 5'-end (N(7)-methyl 5'-triphosphoguanosine)-ribonucleoside-ribonucleotide in mRNA + H2O = a (N(7)-methyl 5'-triphosphoguanosine)-nucleoside + a 5'-end phospho-ribonucleoside in mRNA + H(+)</text>
        <dbReference type="Rhea" id="RHEA:66928"/>
        <dbReference type="Rhea" id="RHEA-COMP:15692"/>
        <dbReference type="Rhea" id="RHEA-COMP:17313"/>
        <dbReference type="ChEBI" id="CHEBI:15377"/>
        <dbReference type="ChEBI" id="CHEBI:15378"/>
        <dbReference type="ChEBI" id="CHEBI:138282"/>
        <dbReference type="ChEBI" id="CHEBI:172876"/>
        <dbReference type="ChEBI" id="CHEBI:172877"/>
    </reaction>
    <physiologicalReaction direction="left-to-right" evidence="4">
        <dbReference type="Rhea" id="RHEA:66929"/>
    </physiologicalReaction>
</comment>
<keyword evidence="6" id="KW-0694">RNA-binding</keyword>
<dbReference type="EMBL" id="HE806316">
    <property type="protein sequence ID" value="CCH58078.1"/>
    <property type="molecule type" value="Genomic_DNA"/>
</dbReference>
<dbReference type="RefSeq" id="XP_004177597.1">
    <property type="nucleotide sequence ID" value="XM_004177549.1"/>
</dbReference>
<dbReference type="EC" id="3.6.1.-" evidence="6"/>
<evidence type="ECO:0000256" key="2">
    <source>
        <dbReference type="ARBA" id="ARBA00006562"/>
    </source>
</evidence>
<dbReference type="eggNOG" id="ENOG502RWNP">
    <property type="taxonomic scope" value="Eukaryota"/>
</dbReference>
<evidence type="ECO:0000256" key="3">
    <source>
        <dbReference type="ARBA" id="ARBA00022722"/>
    </source>
</evidence>
<name>I2GVC6_HENB6</name>
<evidence type="ECO:0000313" key="8">
    <source>
        <dbReference type="EMBL" id="CCH58078.1"/>
    </source>
</evidence>
<dbReference type="GO" id="GO:0005634">
    <property type="term" value="C:nucleus"/>
    <property type="evidence" value="ECO:0007669"/>
    <property type="project" value="UniProtKB-SubCell"/>
</dbReference>
<accession>I2GVC6</accession>
<dbReference type="KEGG" id="tbl:TBLA_0A02800"/>
<dbReference type="Pfam" id="PF08652">
    <property type="entry name" value="RAI1"/>
    <property type="match status" value="1"/>
</dbReference>
<dbReference type="GO" id="GO:0000166">
    <property type="term" value="F:nucleotide binding"/>
    <property type="evidence" value="ECO:0007669"/>
    <property type="project" value="UniProtKB-KW"/>
</dbReference>
<dbReference type="GO" id="GO:0110155">
    <property type="term" value="P:NAD-cap decapping"/>
    <property type="evidence" value="ECO:0007669"/>
    <property type="project" value="TreeGrafter"/>
</dbReference>
<keyword evidence="3 6" id="KW-0540">Nuclease</keyword>
<gene>
    <name evidence="8" type="primary">TBLA0A02800</name>
    <name evidence="8" type="ORF">TBLA_0A02800</name>
</gene>
<comment type="subcellular location">
    <subcellularLocation>
        <location evidence="6">Nucleus</location>
    </subcellularLocation>
</comment>
<dbReference type="GO" id="GO:0004518">
    <property type="term" value="F:nuclease activity"/>
    <property type="evidence" value="ECO:0007669"/>
    <property type="project" value="UniProtKB-KW"/>
</dbReference>
<dbReference type="InterPro" id="IPR013961">
    <property type="entry name" value="RAI1"/>
</dbReference>
<dbReference type="OMA" id="CIRSICK"/>
<dbReference type="GO" id="GO:0034353">
    <property type="term" value="F:mRNA 5'-diphosphatase activity"/>
    <property type="evidence" value="ECO:0007669"/>
    <property type="project" value="TreeGrafter"/>
</dbReference>
<keyword evidence="6" id="KW-0547">Nucleotide-binding</keyword>
<proteinExistence type="inferred from homology"/>
<dbReference type="GeneID" id="14493205"/>
<keyword evidence="6" id="KW-0539">Nucleus</keyword>
<sequence length="453" mass="52100">MTNLEDNFSKMSLDGNDKNSHNIHKLPVCSHSLPGKKYQGGSIRFNSFVKPSKTHFSDLYRTSKEVATYHLGNLNINTDPTIEHTKGVPCLKDDICQIAGKSLLDSKKYKAKYIGADLFKDYEKYHAMEKEPLHDPISCFKYIQYYDKKHANEKKKYGMDKEFVIITSRHHINDLVLAPFKKISDPEVSVLLTYLGDNRILLSQDYAHEPPDWRENKQFYNSMRKIVNSGFAFEDLVIKDYTSSKLTPSLEEQQKKDPSITNNYFSVVENDISPKLTILLRSEMDGYNPLTNSYTELKCFTRLNMGSPFHRQKLLKTWVQIGQLPNSDLLVGSRDTQTGLLNDITWFSRDDLVTKCDSYYSPRLRFHQNTTPTNASAWYYHVLSAITSLTRDYLKKTPKAPSSVPVPFRLIVEKNRTITLLPLKKVPASVPIPDFYYKINVTESESSSPSTKR</sequence>